<dbReference type="AlphaFoldDB" id="A0A151RRB5"/>
<dbReference type="PANTHER" id="PTHR46148:SF52">
    <property type="entry name" value="OS04G0603800 PROTEIN"/>
    <property type="match status" value="1"/>
</dbReference>
<accession>A0A151RRB5</accession>
<dbReference type="EMBL" id="KQ483602">
    <property type="protein sequence ID" value="KYP45087.1"/>
    <property type="molecule type" value="Genomic_DNA"/>
</dbReference>
<evidence type="ECO:0000313" key="3">
    <source>
        <dbReference type="EMBL" id="KYP45087.1"/>
    </source>
</evidence>
<name>A0A151RRB5_CAJCA</name>
<dbReference type="Gramene" id="C.cajan_29574.t">
    <property type="protein sequence ID" value="C.cajan_29574.t"/>
    <property type="gene ID" value="C.cajan_29574"/>
</dbReference>
<dbReference type="SUPFAM" id="SSF54160">
    <property type="entry name" value="Chromo domain-like"/>
    <property type="match status" value="1"/>
</dbReference>
<dbReference type="Pfam" id="PF00385">
    <property type="entry name" value="Chromo"/>
    <property type="match status" value="1"/>
</dbReference>
<feature type="domain" description="Chromo" evidence="1">
    <location>
        <begin position="110"/>
        <end position="151"/>
    </location>
</feature>
<dbReference type="Pfam" id="PF24626">
    <property type="entry name" value="SH3_Tf2-1"/>
    <property type="match status" value="1"/>
</dbReference>
<evidence type="ECO:0000259" key="1">
    <source>
        <dbReference type="Pfam" id="PF00385"/>
    </source>
</evidence>
<evidence type="ECO:0000259" key="2">
    <source>
        <dbReference type="Pfam" id="PF24626"/>
    </source>
</evidence>
<proteinExistence type="predicted"/>
<reference evidence="3" key="1">
    <citation type="journal article" date="2012" name="Nat. Biotechnol.">
        <title>Draft genome sequence of pigeonpea (Cajanus cajan), an orphan legume crop of resource-poor farmers.</title>
        <authorList>
            <person name="Varshney R.K."/>
            <person name="Chen W."/>
            <person name="Li Y."/>
            <person name="Bharti A.K."/>
            <person name="Saxena R.K."/>
            <person name="Schlueter J.A."/>
            <person name="Donoghue M.T."/>
            <person name="Azam S."/>
            <person name="Fan G."/>
            <person name="Whaley A.M."/>
            <person name="Farmer A.D."/>
            <person name="Sheridan J."/>
            <person name="Iwata A."/>
            <person name="Tuteja R."/>
            <person name="Penmetsa R.V."/>
            <person name="Wu W."/>
            <person name="Upadhyaya H.D."/>
            <person name="Yang S.P."/>
            <person name="Shah T."/>
            <person name="Saxena K.B."/>
            <person name="Michael T."/>
            <person name="McCombie W.R."/>
            <person name="Yang B."/>
            <person name="Zhang G."/>
            <person name="Yang H."/>
            <person name="Wang J."/>
            <person name="Spillane C."/>
            <person name="Cook D.R."/>
            <person name="May G.D."/>
            <person name="Xu X."/>
            <person name="Jackson S.A."/>
        </authorList>
    </citation>
    <scope>NUCLEOTIDE SEQUENCE [LARGE SCALE GENOMIC DNA]</scope>
</reference>
<dbReference type="InterPro" id="IPR023780">
    <property type="entry name" value="Chromo_domain"/>
</dbReference>
<sequence length="187" mass="22105">MKKQADKHRRDVTLVEGDWVYLKASPYKWKSLAKRRNEKLSPRFYGPFQVLEKVGSVAYKLSLPADCKIHPMFHVSKLKQAVRAEYQPQYWSISLLLILKLGLELYPQLEDVLALLYNKLRHAEVLVKWAQLPDCDNSWETVEDIQHHFPDFHREDKVKLLGGSIDRRPIVKRVYTRHRRGDRTVTE</sequence>
<dbReference type="OMA" id="PADCKIH"/>
<evidence type="ECO:0000313" key="4">
    <source>
        <dbReference type="Proteomes" id="UP000075243"/>
    </source>
</evidence>
<feature type="domain" description="Tf2-1-like SH3-like" evidence="2">
    <location>
        <begin position="17"/>
        <end position="81"/>
    </location>
</feature>
<protein>
    <submittedName>
        <fullName evidence="3">Uncharacterized protein</fullName>
    </submittedName>
</protein>
<dbReference type="PANTHER" id="PTHR46148">
    <property type="entry name" value="CHROMO DOMAIN-CONTAINING PROTEIN"/>
    <property type="match status" value="1"/>
</dbReference>
<gene>
    <name evidence="3" type="ORF">KK1_033369</name>
</gene>
<organism evidence="3 4">
    <name type="scientific">Cajanus cajan</name>
    <name type="common">Pigeon pea</name>
    <name type="synonym">Cajanus indicus</name>
    <dbReference type="NCBI Taxonomy" id="3821"/>
    <lineage>
        <taxon>Eukaryota</taxon>
        <taxon>Viridiplantae</taxon>
        <taxon>Streptophyta</taxon>
        <taxon>Embryophyta</taxon>
        <taxon>Tracheophyta</taxon>
        <taxon>Spermatophyta</taxon>
        <taxon>Magnoliopsida</taxon>
        <taxon>eudicotyledons</taxon>
        <taxon>Gunneridae</taxon>
        <taxon>Pentapetalae</taxon>
        <taxon>rosids</taxon>
        <taxon>fabids</taxon>
        <taxon>Fabales</taxon>
        <taxon>Fabaceae</taxon>
        <taxon>Papilionoideae</taxon>
        <taxon>50 kb inversion clade</taxon>
        <taxon>NPAAA clade</taxon>
        <taxon>indigoferoid/millettioid clade</taxon>
        <taxon>Phaseoleae</taxon>
        <taxon>Cajanus</taxon>
    </lineage>
</organism>
<dbReference type="Proteomes" id="UP000075243">
    <property type="component" value="Unassembled WGS sequence"/>
</dbReference>
<keyword evidence="4" id="KW-1185">Reference proteome</keyword>
<dbReference type="InterPro" id="IPR056924">
    <property type="entry name" value="SH3_Tf2-1"/>
</dbReference>
<dbReference type="Gene3D" id="2.40.50.40">
    <property type="match status" value="1"/>
</dbReference>
<dbReference type="InterPro" id="IPR016197">
    <property type="entry name" value="Chromo-like_dom_sf"/>
</dbReference>